<feature type="domain" description="PhoU" evidence="1">
    <location>
        <begin position="2"/>
        <end position="58"/>
    </location>
</feature>
<proteinExistence type="predicted"/>
<organism evidence="2 3">
    <name type="scientific">Thermoactinomyces vulgaris</name>
    <dbReference type="NCBI Taxonomy" id="2026"/>
    <lineage>
        <taxon>Bacteria</taxon>
        <taxon>Bacillati</taxon>
        <taxon>Bacillota</taxon>
        <taxon>Bacilli</taxon>
        <taxon>Bacillales</taxon>
        <taxon>Thermoactinomycetaceae</taxon>
        <taxon>Thermoactinomyces</taxon>
    </lineage>
</organism>
<keyword evidence="3" id="KW-1185">Reference proteome</keyword>
<dbReference type="SUPFAM" id="SSF109755">
    <property type="entry name" value="PhoU-like"/>
    <property type="match status" value="1"/>
</dbReference>
<dbReference type="InterPro" id="IPR038078">
    <property type="entry name" value="PhoU-like_sf"/>
</dbReference>
<evidence type="ECO:0000313" key="2">
    <source>
        <dbReference type="EMBL" id="MBH8587844.1"/>
    </source>
</evidence>
<dbReference type="Proteomes" id="UP000641910">
    <property type="component" value="Unassembled WGS sequence"/>
</dbReference>
<reference evidence="2 3" key="1">
    <citation type="submission" date="2020-12" db="EMBL/GenBank/DDBJ databases">
        <title>WGS of Thermoactinomyces spp.</title>
        <authorList>
            <person name="Cheng K."/>
        </authorList>
    </citation>
    <scope>NUCLEOTIDE SEQUENCE [LARGE SCALE GENOMIC DNA]</scope>
    <source>
        <strain evidence="3">CICC 10650\ACCC 41061</strain>
    </source>
</reference>
<accession>A0ABS0QGF1</accession>
<dbReference type="EMBL" id="JAECVU010000001">
    <property type="protein sequence ID" value="MBH8587844.1"/>
    <property type="molecule type" value="Genomic_DNA"/>
</dbReference>
<dbReference type="InterPro" id="IPR026022">
    <property type="entry name" value="PhoU_dom"/>
</dbReference>
<dbReference type="Pfam" id="PF01895">
    <property type="entry name" value="PhoU"/>
    <property type="match status" value="1"/>
</dbReference>
<comment type="caution">
    <text evidence="2">The sequence shown here is derived from an EMBL/GenBank/DDBJ whole genome shotgun (WGS) entry which is preliminary data.</text>
</comment>
<protein>
    <recommendedName>
        <fullName evidence="1">PhoU domain-containing protein</fullName>
    </recommendedName>
</protein>
<evidence type="ECO:0000259" key="1">
    <source>
        <dbReference type="Pfam" id="PF01895"/>
    </source>
</evidence>
<name>A0ABS0QGF1_THEVU</name>
<evidence type="ECO:0000313" key="3">
    <source>
        <dbReference type="Proteomes" id="UP000641910"/>
    </source>
</evidence>
<sequence>MKMGEQVEVSIHKALKAFEKREVTVAQGVIREDHHVDEMEEKIDDTVVKLIATQQPGHRSQKDIQGDEDCIRLGKNSGPCHQYCRKCCIYGNR</sequence>
<gene>
    <name evidence="2" type="ORF">I8U22_03290</name>
</gene>
<dbReference type="Gene3D" id="1.20.58.220">
    <property type="entry name" value="Phosphate transport system protein phou homolog 2, domain 2"/>
    <property type="match status" value="1"/>
</dbReference>